<dbReference type="RefSeq" id="WP_150892507.1">
    <property type="nucleotide sequence ID" value="NZ_VYUY01000006.1"/>
</dbReference>
<accession>A0A5N0TJK1</accession>
<evidence type="ECO:0000313" key="1">
    <source>
        <dbReference type="EMBL" id="KAA9135152.1"/>
    </source>
</evidence>
<name>A0A5N0TJK1_9MICO</name>
<gene>
    <name evidence="1" type="ORF">F6B40_05635</name>
</gene>
<keyword evidence="2" id="KW-1185">Reference proteome</keyword>
<dbReference type="Proteomes" id="UP000326838">
    <property type="component" value="Unassembled WGS sequence"/>
</dbReference>
<comment type="caution">
    <text evidence="1">The sequence shown here is derived from an EMBL/GenBank/DDBJ whole genome shotgun (WGS) entry which is preliminary data.</text>
</comment>
<evidence type="ECO:0000313" key="2">
    <source>
        <dbReference type="Proteomes" id="UP000326838"/>
    </source>
</evidence>
<sequence>MKERANLRSWLADPAAQAELDGELRELVDRLGVWVQRKAEADAATSDSPPAALVRVAVAAALRDAASDLLTLEAARARRDWPLTAIAEASGMEPTSSPARNFRGFADLIAADAWALLHPGEDPEPVRGRRIDLTLGPRA</sequence>
<dbReference type="EMBL" id="VYUY01000006">
    <property type="protein sequence ID" value="KAA9135152.1"/>
    <property type="molecule type" value="Genomic_DNA"/>
</dbReference>
<dbReference type="AlphaFoldDB" id="A0A5N0TJK1"/>
<protein>
    <submittedName>
        <fullName evidence="1">Uncharacterized protein</fullName>
    </submittedName>
</protein>
<reference evidence="2" key="1">
    <citation type="submission" date="2019-09" db="EMBL/GenBank/DDBJ databases">
        <title>Mumia zhuanghuii sp. nov. isolated from the intestinal contents of plateau pika (Ochotona curzoniae) in the Qinghai-Tibet plateau of China.</title>
        <authorList>
            <person name="Tian Z."/>
        </authorList>
    </citation>
    <scope>NUCLEOTIDE SEQUENCE [LARGE SCALE GENOMIC DNA]</scope>
    <source>
        <strain evidence="2">L-033</strain>
    </source>
</reference>
<organism evidence="1 2">
    <name type="scientific">Microbacterium caowuchunii</name>
    <dbReference type="NCBI Taxonomy" id="2614638"/>
    <lineage>
        <taxon>Bacteria</taxon>
        <taxon>Bacillati</taxon>
        <taxon>Actinomycetota</taxon>
        <taxon>Actinomycetes</taxon>
        <taxon>Micrococcales</taxon>
        <taxon>Microbacteriaceae</taxon>
        <taxon>Microbacterium</taxon>
    </lineage>
</organism>
<proteinExistence type="predicted"/>